<protein>
    <submittedName>
        <fullName evidence="2">Uncharacterized protein</fullName>
    </submittedName>
</protein>
<dbReference type="AlphaFoldDB" id="A0A6A3BH44"/>
<dbReference type="Proteomes" id="UP000436088">
    <property type="component" value="Unassembled WGS sequence"/>
</dbReference>
<sequence>MRATSEAKEERSTLAEAEEKTLKLDSRVNITESGLES</sequence>
<proteinExistence type="predicted"/>
<feature type="region of interest" description="Disordered" evidence="1">
    <location>
        <begin position="1"/>
        <end position="20"/>
    </location>
</feature>
<evidence type="ECO:0000256" key="1">
    <source>
        <dbReference type="SAM" id="MobiDB-lite"/>
    </source>
</evidence>
<gene>
    <name evidence="2" type="ORF">F3Y22_tig00110123pilonHSYRG00114</name>
</gene>
<evidence type="ECO:0000313" key="2">
    <source>
        <dbReference type="EMBL" id="KAE8716336.1"/>
    </source>
</evidence>
<reference evidence="2" key="1">
    <citation type="submission" date="2019-09" db="EMBL/GenBank/DDBJ databases">
        <title>Draft genome information of white flower Hibiscus syriacus.</title>
        <authorList>
            <person name="Kim Y.-M."/>
        </authorList>
    </citation>
    <scope>NUCLEOTIDE SEQUENCE [LARGE SCALE GENOMIC DNA]</scope>
    <source>
        <strain evidence="2">YM2019G1</strain>
    </source>
</reference>
<evidence type="ECO:0000313" key="3">
    <source>
        <dbReference type="Proteomes" id="UP000436088"/>
    </source>
</evidence>
<dbReference type="EMBL" id="VEPZ02000848">
    <property type="protein sequence ID" value="KAE8716336.1"/>
    <property type="molecule type" value="Genomic_DNA"/>
</dbReference>
<organism evidence="2 3">
    <name type="scientific">Hibiscus syriacus</name>
    <name type="common">Rose of Sharon</name>
    <dbReference type="NCBI Taxonomy" id="106335"/>
    <lineage>
        <taxon>Eukaryota</taxon>
        <taxon>Viridiplantae</taxon>
        <taxon>Streptophyta</taxon>
        <taxon>Embryophyta</taxon>
        <taxon>Tracheophyta</taxon>
        <taxon>Spermatophyta</taxon>
        <taxon>Magnoliopsida</taxon>
        <taxon>eudicotyledons</taxon>
        <taxon>Gunneridae</taxon>
        <taxon>Pentapetalae</taxon>
        <taxon>rosids</taxon>
        <taxon>malvids</taxon>
        <taxon>Malvales</taxon>
        <taxon>Malvaceae</taxon>
        <taxon>Malvoideae</taxon>
        <taxon>Hibiscus</taxon>
    </lineage>
</organism>
<name>A0A6A3BH44_HIBSY</name>
<accession>A0A6A3BH44</accession>
<comment type="caution">
    <text evidence="2">The sequence shown here is derived from an EMBL/GenBank/DDBJ whole genome shotgun (WGS) entry which is preliminary data.</text>
</comment>
<keyword evidence="3" id="KW-1185">Reference proteome</keyword>